<dbReference type="Proteomes" id="UP000324917">
    <property type="component" value="Unassembled WGS sequence"/>
</dbReference>
<proteinExistence type="predicted"/>
<evidence type="ECO:0000313" key="1">
    <source>
        <dbReference type="EMBL" id="GCA75036.1"/>
    </source>
</evidence>
<comment type="caution">
    <text evidence="1">The sequence shown here is derived from an EMBL/GenBank/DDBJ whole genome shotgun (WGS) entry which is preliminary data.</text>
</comment>
<dbReference type="SUPFAM" id="SSF46689">
    <property type="entry name" value="Homeodomain-like"/>
    <property type="match status" value="1"/>
</dbReference>
<reference evidence="1 2" key="1">
    <citation type="submission" date="2018-09" db="EMBL/GenBank/DDBJ databases">
        <title>Evolutionary history of phycoerythrin pigmentation in the water bloom-forming cyanobacterium Microcystis aeruginosa.</title>
        <authorList>
            <person name="Tanabe Y."/>
            <person name="Tanabe Y."/>
            <person name="Yamaguchi H."/>
        </authorList>
    </citation>
    <scope>NUCLEOTIDE SEQUENCE [LARGE SCALE GENOMIC DNA]</scope>
    <source>
        <strain evidence="1 2">NIES-2520</strain>
    </source>
</reference>
<dbReference type="EMBL" id="BHVP01000028">
    <property type="protein sequence ID" value="GCA75036.1"/>
    <property type="molecule type" value="Genomic_DNA"/>
</dbReference>
<organism evidence="1 2">
    <name type="scientific">Microcystis aeruginosa NIES-2520</name>
    <dbReference type="NCBI Taxonomy" id="2303982"/>
    <lineage>
        <taxon>Bacteria</taxon>
        <taxon>Bacillati</taxon>
        <taxon>Cyanobacteriota</taxon>
        <taxon>Cyanophyceae</taxon>
        <taxon>Oscillatoriophycideae</taxon>
        <taxon>Chroococcales</taxon>
        <taxon>Microcystaceae</taxon>
        <taxon>Microcystis</taxon>
    </lineage>
</organism>
<sequence length="113" mass="12627">MLMTLAILAETAPLQANEDGVILVGKTRVTLDTVVSVFNQGATAEEIVNRYPSLNLADVYATIAFYLKHQSEVEAYLQQRQQQAQKIRVINQARFDPQGLRDRLLARKAAQQA</sequence>
<dbReference type="Pfam" id="PF04255">
    <property type="entry name" value="DUF433"/>
    <property type="match status" value="1"/>
</dbReference>
<accession>A0A5A5RRS7</accession>
<evidence type="ECO:0000313" key="2">
    <source>
        <dbReference type="Proteomes" id="UP000324917"/>
    </source>
</evidence>
<dbReference type="PANTHER" id="PTHR34849:SF1">
    <property type="entry name" value="SLR0770 PROTEIN"/>
    <property type="match status" value="1"/>
</dbReference>
<dbReference type="InterPro" id="IPR036388">
    <property type="entry name" value="WH-like_DNA-bd_sf"/>
</dbReference>
<protein>
    <recommendedName>
        <fullName evidence="3">DUF433 domain-containing protein</fullName>
    </recommendedName>
</protein>
<name>A0A5A5RRS7_MICAE</name>
<dbReference type="AlphaFoldDB" id="A0A5A5RRS7"/>
<gene>
    <name evidence="1" type="ORF">MiTe_01865</name>
</gene>
<dbReference type="InterPro" id="IPR007367">
    <property type="entry name" value="DUF433"/>
</dbReference>
<dbReference type="PANTHER" id="PTHR34849">
    <property type="entry name" value="SSL5025 PROTEIN"/>
    <property type="match status" value="1"/>
</dbReference>
<dbReference type="Gene3D" id="1.10.10.10">
    <property type="entry name" value="Winged helix-like DNA-binding domain superfamily/Winged helix DNA-binding domain"/>
    <property type="match status" value="1"/>
</dbReference>
<dbReference type="InterPro" id="IPR009057">
    <property type="entry name" value="Homeodomain-like_sf"/>
</dbReference>
<evidence type="ECO:0008006" key="3">
    <source>
        <dbReference type="Google" id="ProtNLM"/>
    </source>
</evidence>